<organism evidence="2 3">
    <name type="scientific">Trichonephila inaurata madagascariensis</name>
    <dbReference type="NCBI Taxonomy" id="2747483"/>
    <lineage>
        <taxon>Eukaryota</taxon>
        <taxon>Metazoa</taxon>
        <taxon>Ecdysozoa</taxon>
        <taxon>Arthropoda</taxon>
        <taxon>Chelicerata</taxon>
        <taxon>Arachnida</taxon>
        <taxon>Araneae</taxon>
        <taxon>Araneomorphae</taxon>
        <taxon>Entelegynae</taxon>
        <taxon>Araneoidea</taxon>
        <taxon>Nephilidae</taxon>
        <taxon>Trichonephila</taxon>
        <taxon>Trichonephila inaurata</taxon>
    </lineage>
</organism>
<feature type="region of interest" description="Disordered" evidence="1">
    <location>
        <begin position="183"/>
        <end position="206"/>
    </location>
</feature>
<feature type="compositionally biased region" description="Polar residues" evidence="1">
    <location>
        <begin position="103"/>
        <end position="114"/>
    </location>
</feature>
<feature type="region of interest" description="Disordered" evidence="1">
    <location>
        <begin position="103"/>
        <end position="142"/>
    </location>
</feature>
<name>A0A8X6IWR4_9ARAC</name>
<protein>
    <submittedName>
        <fullName evidence="2">Uncharacterized protein</fullName>
    </submittedName>
</protein>
<feature type="region of interest" description="Disordered" evidence="1">
    <location>
        <begin position="1"/>
        <end position="26"/>
    </location>
</feature>
<dbReference type="EMBL" id="BMAV01027972">
    <property type="protein sequence ID" value="GFS63955.1"/>
    <property type="molecule type" value="Genomic_DNA"/>
</dbReference>
<feature type="compositionally biased region" description="Low complexity" evidence="1">
    <location>
        <begin position="12"/>
        <end position="26"/>
    </location>
</feature>
<sequence length="206" mass="23097">MTSDQNQEMELARSASLPSSRASTPTLTNCDRLQIANDELKKYSILLINVSHTINAIESCVHEDDPELTHLYTRQEYLYERRQAAVSEFSTLPRCDTPGCQIHSNSTPVNSPSKEINDFPDLPKINRPKRKESEDGFTSPTYRHTTKKANLEFKNFNLETSNKFNGLSQNIALDMAGNSQHIATQNMPNTSNNTTAKTTPNTLPPP</sequence>
<comment type="caution">
    <text evidence="2">The sequence shown here is derived from an EMBL/GenBank/DDBJ whole genome shotgun (WGS) entry which is preliminary data.</text>
</comment>
<feature type="non-terminal residue" evidence="2">
    <location>
        <position position="206"/>
    </location>
</feature>
<dbReference type="Proteomes" id="UP000886998">
    <property type="component" value="Unassembled WGS sequence"/>
</dbReference>
<evidence type="ECO:0000256" key="1">
    <source>
        <dbReference type="SAM" id="MobiDB-lite"/>
    </source>
</evidence>
<proteinExistence type="predicted"/>
<gene>
    <name evidence="2" type="ORF">TNIN_222471</name>
</gene>
<evidence type="ECO:0000313" key="3">
    <source>
        <dbReference type="Proteomes" id="UP000886998"/>
    </source>
</evidence>
<evidence type="ECO:0000313" key="2">
    <source>
        <dbReference type="EMBL" id="GFS63955.1"/>
    </source>
</evidence>
<keyword evidence="3" id="KW-1185">Reference proteome</keyword>
<reference evidence="2" key="1">
    <citation type="submission" date="2020-08" db="EMBL/GenBank/DDBJ databases">
        <title>Multicomponent nature underlies the extraordinary mechanical properties of spider dragline silk.</title>
        <authorList>
            <person name="Kono N."/>
            <person name="Nakamura H."/>
            <person name="Mori M."/>
            <person name="Yoshida Y."/>
            <person name="Ohtoshi R."/>
            <person name="Malay A.D."/>
            <person name="Moran D.A.P."/>
            <person name="Tomita M."/>
            <person name="Numata K."/>
            <person name="Arakawa K."/>
        </authorList>
    </citation>
    <scope>NUCLEOTIDE SEQUENCE</scope>
</reference>
<accession>A0A8X6IWR4</accession>
<dbReference type="AlphaFoldDB" id="A0A8X6IWR4"/>